<feature type="non-terminal residue" evidence="2">
    <location>
        <position position="1"/>
    </location>
</feature>
<evidence type="ECO:0000313" key="3">
    <source>
        <dbReference type="Proteomes" id="UP001212841"/>
    </source>
</evidence>
<feature type="coiled-coil region" evidence="1">
    <location>
        <begin position="344"/>
        <end position="371"/>
    </location>
</feature>
<accession>A0AAD5WYG4</accession>
<dbReference type="Proteomes" id="UP001212841">
    <property type="component" value="Unassembled WGS sequence"/>
</dbReference>
<evidence type="ECO:0000256" key="1">
    <source>
        <dbReference type="SAM" id="Coils"/>
    </source>
</evidence>
<keyword evidence="3" id="KW-1185">Reference proteome</keyword>
<evidence type="ECO:0000313" key="2">
    <source>
        <dbReference type="EMBL" id="KAJ3032264.1"/>
    </source>
</evidence>
<sequence>NGELSINAITSTNPLSVTTENGIASLTLKFNNTLTLTKNGELSVRERILTPSNIEFEFADPLHFELDESDQVGGRVTLKYNDDDFKLDNGKLETIEPTWKGFGALKIGGISDVDFFDDFLDDDLDVPKMKAIRLQTSNDFTQTTGKLHIQPKGLGQIPYYSLGGLAADEGLYYNNISNTLSTNRIMLQSSFNLLSNEVPTKSYLSQYIQSATGSGIDVLPEVAATNRRLLQVRLDPSGCLFIDPSGNAGIDVKTDGVTLTKKAGILSANYMGDEDGDIVVQGNVIRSIMSFNAPLVKTGNVVNLNLVAETPDLTYAAGTLTCNIDAGLGLKKVGPIISLSPEKLKEMEDLNQELTDQKTALENVNDHLTEAS</sequence>
<protein>
    <submittedName>
        <fullName evidence="2">Uncharacterized protein</fullName>
    </submittedName>
</protein>
<name>A0AAD5WYG4_9FUNG</name>
<proteinExistence type="predicted"/>
<gene>
    <name evidence="2" type="ORF">HK097_005313</name>
</gene>
<keyword evidence="1" id="KW-0175">Coiled coil</keyword>
<dbReference type="AlphaFoldDB" id="A0AAD5WYG4"/>
<organism evidence="2 3">
    <name type="scientific">Rhizophlyctis rosea</name>
    <dbReference type="NCBI Taxonomy" id="64517"/>
    <lineage>
        <taxon>Eukaryota</taxon>
        <taxon>Fungi</taxon>
        <taxon>Fungi incertae sedis</taxon>
        <taxon>Chytridiomycota</taxon>
        <taxon>Chytridiomycota incertae sedis</taxon>
        <taxon>Chytridiomycetes</taxon>
        <taxon>Rhizophlyctidales</taxon>
        <taxon>Rhizophlyctidaceae</taxon>
        <taxon>Rhizophlyctis</taxon>
    </lineage>
</organism>
<reference evidence="2" key="1">
    <citation type="submission" date="2020-05" db="EMBL/GenBank/DDBJ databases">
        <title>Phylogenomic resolution of chytrid fungi.</title>
        <authorList>
            <person name="Stajich J.E."/>
            <person name="Amses K."/>
            <person name="Simmons R."/>
            <person name="Seto K."/>
            <person name="Myers J."/>
            <person name="Bonds A."/>
            <person name="Quandt C.A."/>
            <person name="Barry K."/>
            <person name="Liu P."/>
            <person name="Grigoriev I."/>
            <person name="Longcore J.E."/>
            <person name="James T.Y."/>
        </authorList>
    </citation>
    <scope>NUCLEOTIDE SEQUENCE</scope>
    <source>
        <strain evidence="2">JEL0318</strain>
    </source>
</reference>
<dbReference type="EMBL" id="JADGJD010002496">
    <property type="protein sequence ID" value="KAJ3032264.1"/>
    <property type="molecule type" value="Genomic_DNA"/>
</dbReference>
<comment type="caution">
    <text evidence="2">The sequence shown here is derived from an EMBL/GenBank/DDBJ whole genome shotgun (WGS) entry which is preliminary data.</text>
</comment>